<reference evidence="9" key="1">
    <citation type="journal article" date="2019" name="Org. Lett.">
        <title>Genetic Manipulation of an Aminotransferase Family Gene dtlA Activates Youssoufenes in Marine-Derived Streptomyces youssoufiensis.</title>
        <authorList>
            <person name="Li H."/>
            <person name="Liu J."/>
            <person name="Deng Z."/>
            <person name="Li T."/>
            <person name="Liu Z."/>
            <person name="Che Q."/>
            <person name="Li W."/>
        </authorList>
    </citation>
    <scope>NUCLEOTIDE SEQUENCE</scope>
    <source>
        <strain evidence="9">OUC6819</strain>
    </source>
</reference>
<keyword evidence="3 7" id="KW-0597">Phosphoprotein</keyword>
<dbReference type="EMBL" id="MN844187">
    <property type="protein sequence ID" value="QHB92588.1"/>
    <property type="molecule type" value="Genomic_DNA"/>
</dbReference>
<dbReference type="Gene3D" id="1.10.1200.10">
    <property type="entry name" value="ACP-like"/>
    <property type="match status" value="1"/>
</dbReference>
<evidence type="ECO:0000259" key="8">
    <source>
        <dbReference type="PROSITE" id="PS50075"/>
    </source>
</evidence>
<dbReference type="PANTHER" id="PTHR20863">
    <property type="entry name" value="ACYL CARRIER PROTEIN"/>
    <property type="match status" value="1"/>
</dbReference>
<dbReference type="GO" id="GO:0000035">
    <property type="term" value="F:acyl binding"/>
    <property type="evidence" value="ECO:0007669"/>
    <property type="project" value="TreeGrafter"/>
</dbReference>
<keyword evidence="7" id="KW-0963">Cytoplasm</keyword>
<evidence type="ECO:0000256" key="1">
    <source>
        <dbReference type="ARBA" id="ARBA00022450"/>
    </source>
</evidence>
<protein>
    <recommendedName>
        <fullName evidence="7">Acyl carrier protein</fullName>
        <shortName evidence="7">ACP</shortName>
    </recommendedName>
</protein>
<evidence type="ECO:0000256" key="3">
    <source>
        <dbReference type="ARBA" id="ARBA00022553"/>
    </source>
</evidence>
<comment type="similarity">
    <text evidence="7">Belongs to the acyl carrier protein (ACP) family.</text>
</comment>
<accession>A0A6B9MDK5</accession>
<dbReference type="GO" id="GO:0005737">
    <property type="term" value="C:cytoplasm"/>
    <property type="evidence" value="ECO:0007669"/>
    <property type="project" value="UniProtKB-SubCell"/>
</dbReference>
<keyword evidence="2 7" id="KW-0444">Lipid biosynthesis</keyword>
<evidence type="ECO:0000256" key="7">
    <source>
        <dbReference type="HAMAP-Rule" id="MF_01217"/>
    </source>
</evidence>
<dbReference type="PANTHER" id="PTHR20863:SF76">
    <property type="entry name" value="CARRIER DOMAIN-CONTAINING PROTEIN"/>
    <property type="match status" value="1"/>
</dbReference>
<evidence type="ECO:0000256" key="2">
    <source>
        <dbReference type="ARBA" id="ARBA00022516"/>
    </source>
</evidence>
<comment type="PTM">
    <text evidence="7">4'-phosphopantetheine is transferred from CoA to a specific serine of apo-ACP by AcpS. This modification is essential for activity because fatty acids are bound in thioester linkage to the sulfhydryl of the prosthetic group.</text>
</comment>
<dbReference type="PROSITE" id="PS50075">
    <property type="entry name" value="CARRIER"/>
    <property type="match status" value="1"/>
</dbReference>
<dbReference type="GO" id="GO:0000036">
    <property type="term" value="F:acyl carrier activity"/>
    <property type="evidence" value="ECO:0007669"/>
    <property type="project" value="UniProtKB-UniRule"/>
</dbReference>
<comment type="subcellular location">
    <subcellularLocation>
        <location evidence="7">Cytoplasm</location>
    </subcellularLocation>
</comment>
<evidence type="ECO:0000256" key="4">
    <source>
        <dbReference type="ARBA" id="ARBA00022832"/>
    </source>
</evidence>
<dbReference type="AlphaFoldDB" id="A0A6B9MDK5"/>
<comment type="pathway">
    <text evidence="7">Lipid metabolism; fatty acid biosynthesis.</text>
</comment>
<dbReference type="InterPro" id="IPR003231">
    <property type="entry name" value="ACP"/>
</dbReference>
<dbReference type="SUPFAM" id="SSF47336">
    <property type="entry name" value="ACP-like"/>
    <property type="match status" value="1"/>
</dbReference>
<evidence type="ECO:0000256" key="5">
    <source>
        <dbReference type="ARBA" id="ARBA00023098"/>
    </source>
</evidence>
<keyword evidence="6 7" id="KW-0275">Fatty acid biosynthesis</keyword>
<keyword evidence="4 7" id="KW-0276">Fatty acid metabolism</keyword>
<organism evidence="9">
    <name type="scientific">Streptomyces youssoufiensis</name>
    <dbReference type="NCBI Taxonomy" id="654447"/>
    <lineage>
        <taxon>Bacteria</taxon>
        <taxon>Bacillati</taxon>
        <taxon>Actinomycetota</taxon>
        <taxon>Actinomycetes</taxon>
        <taxon>Kitasatosporales</taxon>
        <taxon>Streptomycetaceae</taxon>
        <taxon>Streptomyces</taxon>
    </lineage>
</organism>
<evidence type="ECO:0000313" key="9">
    <source>
        <dbReference type="EMBL" id="QHB92588.1"/>
    </source>
</evidence>
<comment type="function">
    <text evidence="7">Carrier of the growing fatty acid chain in fatty acid biosynthesis.</text>
</comment>
<dbReference type="InterPro" id="IPR009081">
    <property type="entry name" value="PP-bd_ACP"/>
</dbReference>
<name>A0A6B9MDK5_9ACTN</name>
<dbReference type="Pfam" id="PF00550">
    <property type="entry name" value="PP-binding"/>
    <property type="match status" value="1"/>
</dbReference>
<feature type="domain" description="Carrier" evidence="8">
    <location>
        <begin position="7"/>
        <end position="82"/>
    </location>
</feature>
<gene>
    <name evidence="9" type="primary">ysfA</name>
    <name evidence="7" type="synonym">acpP</name>
</gene>
<dbReference type="InterPro" id="IPR036736">
    <property type="entry name" value="ACP-like_sf"/>
</dbReference>
<sequence>MSTATKQEQLDEIREIVAEVLELEPEEISETSHFIEEHEADSLRAIEILARLEKKYKVEIPQSELPKMINLTEVYNVLAEHAGWQG</sequence>
<feature type="modified residue" description="O-(pantetheine 4'-phosphoryl)serine" evidence="7">
    <location>
        <position position="42"/>
    </location>
</feature>
<dbReference type="UniPathway" id="UPA00094"/>
<dbReference type="HAMAP" id="MF_01217">
    <property type="entry name" value="Acyl_carrier"/>
    <property type="match status" value="1"/>
</dbReference>
<evidence type="ECO:0000256" key="6">
    <source>
        <dbReference type="ARBA" id="ARBA00023160"/>
    </source>
</evidence>
<keyword evidence="5 7" id="KW-0443">Lipid metabolism</keyword>
<keyword evidence="1 7" id="KW-0596">Phosphopantetheine</keyword>
<proteinExistence type="inferred from homology"/>